<keyword evidence="9" id="KW-0347">Helicase</keyword>
<keyword evidence="13" id="KW-0694">RNA-binding</keyword>
<evidence type="ECO:0000256" key="2">
    <source>
        <dbReference type="ARBA" id="ARBA00006866"/>
    </source>
</evidence>
<dbReference type="GO" id="GO:0003727">
    <property type="term" value="F:single-stranded RNA binding"/>
    <property type="evidence" value="ECO:0007669"/>
    <property type="project" value="TreeGrafter"/>
</dbReference>
<evidence type="ECO:0000256" key="6">
    <source>
        <dbReference type="ARBA" id="ARBA00022723"/>
    </source>
</evidence>
<comment type="similarity">
    <text evidence="2">Belongs to the helicase family. RLR subfamily.</text>
</comment>
<dbReference type="GO" id="GO:0003677">
    <property type="term" value="F:DNA binding"/>
    <property type="evidence" value="ECO:0007669"/>
    <property type="project" value="InterPro"/>
</dbReference>
<evidence type="ECO:0000256" key="3">
    <source>
        <dbReference type="ARBA" id="ARBA00012552"/>
    </source>
</evidence>
<evidence type="ECO:0000256" key="9">
    <source>
        <dbReference type="ARBA" id="ARBA00022806"/>
    </source>
</evidence>
<feature type="region of interest" description="Disordered" evidence="16">
    <location>
        <begin position="35"/>
        <end position="92"/>
    </location>
</feature>
<dbReference type="Gene3D" id="2.170.150.30">
    <property type="entry name" value="RIG-I-like receptor, C-terminal regulatory domain"/>
    <property type="match status" value="1"/>
</dbReference>
<keyword evidence="12" id="KW-0391">Immunity</keyword>
<dbReference type="GO" id="GO:0005737">
    <property type="term" value="C:cytoplasm"/>
    <property type="evidence" value="ECO:0007669"/>
    <property type="project" value="UniProtKB-SubCell"/>
</dbReference>
<dbReference type="GO" id="GO:0005524">
    <property type="term" value="F:ATP binding"/>
    <property type="evidence" value="ECO:0007669"/>
    <property type="project" value="UniProtKB-KW"/>
</dbReference>
<evidence type="ECO:0000256" key="12">
    <source>
        <dbReference type="ARBA" id="ARBA00022859"/>
    </source>
</evidence>
<feature type="domain" description="Helicase ATP-binding" evidence="17">
    <location>
        <begin position="124"/>
        <end position="307"/>
    </location>
</feature>
<keyword evidence="4" id="KW-0963">Cytoplasm</keyword>
<dbReference type="Pfam" id="PF18119">
    <property type="entry name" value="RIG-I_C"/>
    <property type="match status" value="1"/>
</dbReference>
<evidence type="ECO:0000256" key="16">
    <source>
        <dbReference type="SAM" id="MobiDB-lite"/>
    </source>
</evidence>
<evidence type="ECO:0000256" key="5">
    <source>
        <dbReference type="ARBA" id="ARBA00022588"/>
    </source>
</evidence>
<dbReference type="PROSITE" id="PS51194">
    <property type="entry name" value="HELICASE_CTER"/>
    <property type="match status" value="1"/>
</dbReference>
<dbReference type="InterPro" id="IPR027417">
    <property type="entry name" value="P-loop_NTPase"/>
</dbReference>
<evidence type="ECO:0000256" key="14">
    <source>
        <dbReference type="ARBA" id="ARBA00023118"/>
    </source>
</evidence>
<dbReference type="Gene3D" id="1.20.1320.30">
    <property type="match status" value="1"/>
</dbReference>
<evidence type="ECO:0000259" key="18">
    <source>
        <dbReference type="PROSITE" id="PS51194"/>
    </source>
</evidence>
<keyword evidence="5" id="KW-0399">Innate immunity</keyword>
<evidence type="ECO:0000256" key="10">
    <source>
        <dbReference type="ARBA" id="ARBA00022833"/>
    </source>
</evidence>
<evidence type="ECO:0000256" key="4">
    <source>
        <dbReference type="ARBA" id="ARBA00022490"/>
    </source>
</evidence>
<keyword evidence="11" id="KW-0067">ATP-binding</keyword>
<accession>A0A8C4Q9P9</accession>
<dbReference type="PANTHER" id="PTHR14074">
    <property type="entry name" value="HELICASE WITH DEATH DOMAIN-RELATED"/>
    <property type="match status" value="1"/>
</dbReference>
<dbReference type="GO" id="GO:0008270">
    <property type="term" value="F:zinc ion binding"/>
    <property type="evidence" value="ECO:0007669"/>
    <property type="project" value="TreeGrafter"/>
</dbReference>
<dbReference type="EC" id="3.6.4.13" evidence="3"/>
<dbReference type="GO" id="GO:0039536">
    <property type="term" value="P:negative regulation of RIG-I signaling pathway"/>
    <property type="evidence" value="ECO:0007669"/>
    <property type="project" value="TreeGrafter"/>
</dbReference>
<keyword evidence="10" id="KW-0862">Zinc</keyword>
<dbReference type="InterPro" id="IPR038557">
    <property type="entry name" value="RLR_C_sf"/>
</dbReference>
<dbReference type="Gene3D" id="3.40.50.300">
    <property type="entry name" value="P-loop containing nucleotide triphosphate hydrolases"/>
    <property type="match status" value="2"/>
</dbReference>
<keyword evidence="14" id="KW-0051">Antiviral defense</keyword>
<evidence type="ECO:0000256" key="1">
    <source>
        <dbReference type="ARBA" id="ARBA00004496"/>
    </source>
</evidence>
<dbReference type="GO" id="GO:0140374">
    <property type="term" value="P:antiviral innate immune response"/>
    <property type="evidence" value="ECO:0007669"/>
    <property type="project" value="TreeGrafter"/>
</dbReference>
<dbReference type="InterPro" id="IPR006935">
    <property type="entry name" value="Helicase/UvrB_N"/>
</dbReference>
<dbReference type="PROSITE" id="PS51192">
    <property type="entry name" value="HELICASE_ATP_BIND_1"/>
    <property type="match status" value="1"/>
</dbReference>
<dbReference type="GO" id="GO:0003724">
    <property type="term" value="F:RNA helicase activity"/>
    <property type="evidence" value="ECO:0007669"/>
    <property type="project" value="UniProtKB-EC"/>
</dbReference>
<keyword evidence="8" id="KW-0378">Hydrolase</keyword>
<dbReference type="SMART" id="SM00487">
    <property type="entry name" value="DEXDc"/>
    <property type="match status" value="1"/>
</dbReference>
<dbReference type="InterPro" id="IPR021673">
    <property type="entry name" value="RLR_CTR"/>
</dbReference>
<reference evidence="20" key="1">
    <citation type="submission" date="2025-08" db="UniProtKB">
        <authorList>
            <consortium name="Ensembl"/>
        </authorList>
    </citation>
    <scope>IDENTIFICATION</scope>
</reference>
<feature type="domain" description="RLR CTR" evidence="19">
    <location>
        <begin position="661"/>
        <end position="790"/>
    </location>
</feature>
<dbReference type="Pfam" id="PF11648">
    <property type="entry name" value="RIG-I_C-RD"/>
    <property type="match status" value="1"/>
</dbReference>
<organism evidence="20 21">
    <name type="scientific">Eptatretus burgeri</name>
    <name type="common">Inshore hagfish</name>
    <dbReference type="NCBI Taxonomy" id="7764"/>
    <lineage>
        <taxon>Eukaryota</taxon>
        <taxon>Metazoa</taxon>
        <taxon>Chordata</taxon>
        <taxon>Craniata</taxon>
        <taxon>Vertebrata</taxon>
        <taxon>Cyclostomata</taxon>
        <taxon>Myxini</taxon>
        <taxon>Myxiniformes</taxon>
        <taxon>Myxinidae</taxon>
        <taxon>Eptatretinae</taxon>
        <taxon>Eptatretus</taxon>
    </lineage>
</organism>
<dbReference type="GeneTree" id="ENSGT00940000153173"/>
<evidence type="ECO:0000256" key="15">
    <source>
        <dbReference type="ARBA" id="ARBA00049390"/>
    </source>
</evidence>
<keyword evidence="7" id="KW-0547">Nucleotide-binding</keyword>
<protein>
    <recommendedName>
        <fullName evidence="3">RNA helicase</fullName>
        <ecNumber evidence="3">3.6.4.13</ecNumber>
    </recommendedName>
</protein>
<dbReference type="AlphaFoldDB" id="A0A8C4Q9P9"/>
<dbReference type="InterPro" id="IPR014001">
    <property type="entry name" value="Helicase_ATP-bd"/>
</dbReference>
<feature type="compositionally biased region" description="Polar residues" evidence="16">
    <location>
        <begin position="71"/>
        <end position="85"/>
    </location>
</feature>
<evidence type="ECO:0000313" key="21">
    <source>
        <dbReference type="Proteomes" id="UP000694388"/>
    </source>
</evidence>
<evidence type="ECO:0000256" key="11">
    <source>
        <dbReference type="ARBA" id="ARBA00022840"/>
    </source>
</evidence>
<evidence type="ECO:0000259" key="17">
    <source>
        <dbReference type="PROSITE" id="PS51192"/>
    </source>
</evidence>
<dbReference type="GO" id="GO:0016787">
    <property type="term" value="F:hydrolase activity"/>
    <property type="evidence" value="ECO:0007669"/>
    <property type="project" value="UniProtKB-KW"/>
</dbReference>
<evidence type="ECO:0000256" key="8">
    <source>
        <dbReference type="ARBA" id="ARBA00022801"/>
    </source>
</evidence>
<dbReference type="SMART" id="SM00490">
    <property type="entry name" value="HELICc"/>
    <property type="match status" value="1"/>
</dbReference>
<keyword evidence="6" id="KW-0479">Metal-binding</keyword>
<keyword evidence="21" id="KW-1185">Reference proteome</keyword>
<dbReference type="Proteomes" id="UP000694388">
    <property type="component" value="Unplaced"/>
</dbReference>
<dbReference type="OMA" id="DSWEAIM"/>
<reference evidence="20" key="2">
    <citation type="submission" date="2025-09" db="UniProtKB">
        <authorList>
            <consortium name="Ensembl"/>
        </authorList>
    </citation>
    <scope>IDENTIFICATION</scope>
</reference>
<name>A0A8C4Q9P9_EPTBU</name>
<dbReference type="InterPro" id="IPR051363">
    <property type="entry name" value="RLR_Helicase"/>
</dbReference>
<dbReference type="PROSITE" id="PS51789">
    <property type="entry name" value="RLR_CTR"/>
    <property type="match status" value="1"/>
</dbReference>
<sequence length="796" mass="91080">MDSWEAIMQSLDETELYLNFVAFPDNETDKAIFDHPAAVSTKTGEDDEGTSAMLEDPKEFPMNSQLDEHAQGNQSPISSGSSEDLYTNPEELGDACLSSDDLKAQKEELPETVIPLRSYQTEVAQLAMEGRNIIVCLPTGTGKTRVATFIAAQHLQNHLQNGKVIFVVRGVPLVEQHLKEFRKYLKHRHQIKGLVGVGRDSNQLNCLNAVLKDTDIIICTAQILYNAFETSIMDEDEQVLITDFSLIIFDECHHTDKEAVYNKIMMHYLLVKEEGTHPLPQIVGLTASPGTGRAKNIQTATAHVMQICANLDAWELVVVQHHMKELMTYTNDPVKHYEIADKRERDLFADRVKNIMRMIHDQFDHCDMTCSENFGSQSYEQFIVELEKKGVEQARRHVQMCARHLRKYNDALLINDTVRQVDAYKYLESFHEDENTKETLDDTDNFLAKVFAEHKEELDAISPEEKCENPKLERLQHTILTAFLSNQQSRGIVFTRTRQSAMALHEWMSQNELLRDVGVRSQYLTGAGNQVGHMTAPEQSEVLLNFRDGSLNLLFSTTVGEEGLDIKECNFVVRYQHATNETAMVQARGRARASDSTYSIVADSCSIEEHLEHTNEMRVHLMMKAIETVRAYDKEIYLQKIRKLQEDSIAEWKQKRKKEDERTNEYPATQVKLLCRNCHIAMCGGNDLRIVDGMHRICVRKDFSDIYIESNALDEPMKFAQLEIGGSISCKKCKEPWGMQMIFKCIKLPCISIKSVILQMNDSRETRRSLKSWSKVPFAVKPFNYVQHCKEMEPFT</sequence>
<dbReference type="PANTHER" id="PTHR14074:SF7">
    <property type="entry name" value="ATP-DEPENDENT RNA HELICASE DHX58"/>
    <property type="match status" value="1"/>
</dbReference>
<dbReference type="Pfam" id="PF04851">
    <property type="entry name" value="ResIII"/>
    <property type="match status" value="1"/>
</dbReference>
<dbReference type="Ensembl" id="ENSEBUT00000012332.1">
    <property type="protein sequence ID" value="ENSEBUP00000011757.1"/>
    <property type="gene ID" value="ENSEBUG00000007527.1"/>
</dbReference>
<dbReference type="GO" id="GO:0002753">
    <property type="term" value="P:cytoplasmic pattern recognition receptor signaling pathway"/>
    <property type="evidence" value="ECO:0007669"/>
    <property type="project" value="TreeGrafter"/>
</dbReference>
<dbReference type="InterPro" id="IPR001650">
    <property type="entry name" value="Helicase_C-like"/>
</dbReference>
<dbReference type="GO" id="GO:0003725">
    <property type="term" value="F:double-stranded RNA binding"/>
    <property type="evidence" value="ECO:0007669"/>
    <property type="project" value="TreeGrafter"/>
</dbReference>
<dbReference type="Pfam" id="PF00271">
    <property type="entry name" value="Helicase_C"/>
    <property type="match status" value="1"/>
</dbReference>
<dbReference type="SUPFAM" id="SSF52540">
    <property type="entry name" value="P-loop containing nucleoside triphosphate hydrolases"/>
    <property type="match status" value="2"/>
</dbReference>
<evidence type="ECO:0000256" key="7">
    <source>
        <dbReference type="ARBA" id="ARBA00022741"/>
    </source>
</evidence>
<feature type="domain" description="Helicase C-terminal" evidence="18">
    <location>
        <begin position="479"/>
        <end position="637"/>
    </location>
</feature>
<proteinExistence type="inferred from homology"/>
<evidence type="ECO:0000259" key="19">
    <source>
        <dbReference type="PROSITE" id="PS51789"/>
    </source>
</evidence>
<comment type="subcellular location">
    <subcellularLocation>
        <location evidence="1">Cytoplasm</location>
    </subcellularLocation>
</comment>
<evidence type="ECO:0000313" key="20">
    <source>
        <dbReference type="Ensembl" id="ENSEBUP00000011757.1"/>
    </source>
</evidence>
<evidence type="ECO:0000256" key="13">
    <source>
        <dbReference type="ARBA" id="ARBA00022884"/>
    </source>
</evidence>
<comment type="catalytic activity">
    <reaction evidence="15">
        <text>ATP + H2O = ADP + phosphate + H(+)</text>
        <dbReference type="Rhea" id="RHEA:13065"/>
        <dbReference type="ChEBI" id="CHEBI:15377"/>
        <dbReference type="ChEBI" id="CHEBI:15378"/>
        <dbReference type="ChEBI" id="CHEBI:30616"/>
        <dbReference type="ChEBI" id="CHEBI:43474"/>
        <dbReference type="ChEBI" id="CHEBI:456216"/>
        <dbReference type="EC" id="3.6.4.13"/>
    </reaction>
    <physiologicalReaction direction="left-to-right" evidence="15">
        <dbReference type="Rhea" id="RHEA:13066"/>
    </physiologicalReaction>
</comment>
<dbReference type="InterPro" id="IPR041204">
    <property type="entry name" value="RIG-I-like_C"/>
</dbReference>